<accession>A0A5B2WVL7</accession>
<evidence type="ECO:0000313" key="5">
    <source>
        <dbReference type="Proteomes" id="UP000323454"/>
    </source>
</evidence>
<dbReference type="OrthoDB" id="9814944at2"/>
<dbReference type="Proteomes" id="UP000323454">
    <property type="component" value="Unassembled WGS sequence"/>
</dbReference>
<proteinExistence type="predicted"/>
<gene>
    <name evidence="4" type="ORF">F0L68_30375</name>
</gene>
<dbReference type="InterPro" id="IPR011990">
    <property type="entry name" value="TPR-like_helical_dom_sf"/>
</dbReference>
<dbReference type="Pfam" id="PF14559">
    <property type="entry name" value="TPR_19"/>
    <property type="match status" value="1"/>
</dbReference>
<evidence type="ECO:0000256" key="2">
    <source>
        <dbReference type="ARBA" id="ARBA00022803"/>
    </source>
</evidence>
<evidence type="ECO:0000313" key="4">
    <source>
        <dbReference type="EMBL" id="KAA2254489.1"/>
    </source>
</evidence>
<organism evidence="4 5">
    <name type="scientific">Solihabitans fulvus</name>
    <dbReference type="NCBI Taxonomy" id="1892852"/>
    <lineage>
        <taxon>Bacteria</taxon>
        <taxon>Bacillati</taxon>
        <taxon>Actinomycetota</taxon>
        <taxon>Actinomycetes</taxon>
        <taxon>Pseudonocardiales</taxon>
        <taxon>Pseudonocardiaceae</taxon>
        <taxon>Solihabitans</taxon>
    </lineage>
</organism>
<dbReference type="AlphaFoldDB" id="A0A5B2WVL7"/>
<evidence type="ECO:0000256" key="1">
    <source>
        <dbReference type="ARBA" id="ARBA00022737"/>
    </source>
</evidence>
<dbReference type="Gene3D" id="1.25.40.10">
    <property type="entry name" value="Tetratricopeptide repeat domain"/>
    <property type="match status" value="2"/>
</dbReference>
<dbReference type="SMART" id="SM00028">
    <property type="entry name" value="TPR"/>
    <property type="match status" value="6"/>
</dbReference>
<keyword evidence="5" id="KW-1185">Reference proteome</keyword>
<dbReference type="RefSeq" id="WP_149853285.1">
    <property type="nucleotide sequence ID" value="NZ_VUOB01000061.1"/>
</dbReference>
<feature type="repeat" description="TPR" evidence="3">
    <location>
        <begin position="500"/>
        <end position="533"/>
    </location>
</feature>
<reference evidence="4 5" key="2">
    <citation type="submission" date="2019-09" db="EMBL/GenBank/DDBJ databases">
        <authorList>
            <person name="Jin C."/>
        </authorList>
    </citation>
    <scope>NUCLEOTIDE SEQUENCE [LARGE SCALE GENOMIC DNA]</scope>
    <source>
        <strain evidence="4 5">AN110305</strain>
    </source>
</reference>
<protein>
    <submittedName>
        <fullName evidence="4">Tetratricopeptide repeat protein</fullName>
    </submittedName>
</protein>
<dbReference type="PANTHER" id="PTHR44858:SF1">
    <property type="entry name" value="UDP-N-ACETYLGLUCOSAMINE--PEPTIDE N-ACETYLGLUCOSAMINYLTRANSFERASE SPINDLY-RELATED"/>
    <property type="match status" value="1"/>
</dbReference>
<dbReference type="PANTHER" id="PTHR44858">
    <property type="entry name" value="TETRATRICOPEPTIDE REPEAT PROTEIN 6"/>
    <property type="match status" value="1"/>
</dbReference>
<comment type="caution">
    <text evidence="4">The sequence shown here is derived from an EMBL/GenBank/DDBJ whole genome shotgun (WGS) entry which is preliminary data.</text>
</comment>
<reference evidence="4 5" key="1">
    <citation type="submission" date="2019-09" db="EMBL/GenBank/DDBJ databases">
        <title>Goodfellowia gen. nov., a new genus of the Pseudonocardineae related to Actinoalloteichus, containing Goodfellowia coeruleoviolacea gen. nov., comb. nov. gen. nov., comb. nov.</title>
        <authorList>
            <person name="Labeda D."/>
        </authorList>
    </citation>
    <scope>NUCLEOTIDE SEQUENCE [LARGE SCALE GENOMIC DNA]</scope>
    <source>
        <strain evidence="4 5">AN110305</strain>
    </source>
</reference>
<dbReference type="InterPro" id="IPR019734">
    <property type="entry name" value="TPR_rpt"/>
</dbReference>
<evidence type="ECO:0000256" key="3">
    <source>
        <dbReference type="PROSITE-ProRule" id="PRU00339"/>
    </source>
</evidence>
<dbReference type="SUPFAM" id="SSF48452">
    <property type="entry name" value="TPR-like"/>
    <property type="match status" value="2"/>
</dbReference>
<keyword evidence="1" id="KW-0677">Repeat</keyword>
<dbReference type="PROSITE" id="PS50005">
    <property type="entry name" value="TPR"/>
    <property type="match status" value="1"/>
</dbReference>
<name>A0A5B2WVL7_9PSEU</name>
<sequence length="661" mass="70896">MSVTARHGWLVGARRADRAGAATGIDGNHLGVDCHRRLRGPYSGAGALVRALVPLARDNSPRLVRDHLVEILSVAPELRETLGAPPETLTSLAIPEERIRFYSPLRTRRLAHGLVEFVAGCAELRPLTLFFDNAHAADPTDQEFLAILVRRASPGTRVLVGTATTDLPDSFAAALREHTATIAVRPAPATHADDADLVRRHVDSDGTTDDPAEIAAYACADAALRAALHDRRAAELESLGDWPARLGAVPYHRERGTDPAGAGVAAWTVAFDWCLSMGYYHAVLDGALRCRDLLDPDTQPQQYLRASTRAGTALAVLGRPDEAERIYRDLRARHDDPMTRLLTGYALAMLHTRFHPRRDHVLARAHIEDAIAAGALAGDPAARTFHTVFCRNGLALIEANLGNLTEALALVDDGLASLDRELGPDRHRLHRSVLLHNRAQVHAALGDLDAALADLTAVLEADPHYPEYHVDRAAILRRRGEHAAALADYDRAVELTPPIAELHYNRADLHAELGNTAEAVADLAYVLELEPADLLARVALATLLLESGDEAAARRHVDEGLARHPGDPDLLATKGLLIEDAADARAAFEQALAADPGSVVALAGRAALHHEAGDHLAAVADLTVALAHAPDDPDLLHNRGIALRAAGRRAAAVGQPRSCLV</sequence>
<dbReference type="InterPro" id="IPR050498">
    <property type="entry name" value="Ycf3"/>
</dbReference>
<keyword evidence="2 3" id="KW-0802">TPR repeat</keyword>
<dbReference type="Pfam" id="PF13432">
    <property type="entry name" value="TPR_16"/>
    <property type="match status" value="2"/>
</dbReference>
<dbReference type="EMBL" id="VUOB01000061">
    <property type="protein sequence ID" value="KAA2254489.1"/>
    <property type="molecule type" value="Genomic_DNA"/>
</dbReference>